<dbReference type="InterPro" id="IPR004701">
    <property type="entry name" value="PTS_EIIA_man-typ"/>
</dbReference>
<dbReference type="SUPFAM" id="SSF53062">
    <property type="entry name" value="PTS system fructose IIA component-like"/>
    <property type="match status" value="1"/>
</dbReference>
<reference evidence="3 4" key="1">
    <citation type="submission" date="2016-10" db="EMBL/GenBank/DDBJ databases">
        <authorList>
            <person name="Varghese N."/>
            <person name="Submissions S."/>
        </authorList>
    </citation>
    <scope>NUCLEOTIDE SEQUENCE [LARGE SCALE GENOMIC DNA]</scope>
    <source>
        <strain evidence="3 4">DSM 20586</strain>
    </source>
</reference>
<dbReference type="Proteomes" id="UP000183687">
    <property type="component" value="Unassembled WGS sequence"/>
</dbReference>
<dbReference type="GO" id="GO:0016020">
    <property type="term" value="C:membrane"/>
    <property type="evidence" value="ECO:0007669"/>
    <property type="project" value="InterPro"/>
</dbReference>
<dbReference type="GO" id="GO:0016740">
    <property type="term" value="F:transferase activity"/>
    <property type="evidence" value="ECO:0007669"/>
    <property type="project" value="UniProtKB-KW"/>
</dbReference>
<evidence type="ECO:0000259" key="2">
    <source>
        <dbReference type="PROSITE" id="PS51096"/>
    </source>
</evidence>
<dbReference type="PANTHER" id="PTHR33799">
    <property type="entry name" value="PTS PERMEASE-RELATED-RELATED"/>
    <property type="match status" value="1"/>
</dbReference>
<sequence length="142" mass="15733">MRRILLASHGGLAAGIYDTLTMIVGDIPHVYVLMLARDDMQSMAQKARDLFSTFLPDDEIVVVTDMLGSSVNNDMVSLLPEYPQMHLLSGMNMPLVLSLVTSFDRTLLAEDISELLDVARDGVVYCNPLVMQSLDDEEDDIL</sequence>
<feature type="domain" description="PTS EIIA type-4" evidence="2">
    <location>
        <begin position="1"/>
        <end position="123"/>
    </location>
</feature>
<dbReference type="EMBL" id="FNSH01000001">
    <property type="protein sequence ID" value="SEB74241.1"/>
    <property type="molecule type" value="Genomic_DNA"/>
</dbReference>
<dbReference type="InterPro" id="IPR051471">
    <property type="entry name" value="Bacterial_PTS_sugar_comp"/>
</dbReference>
<protein>
    <submittedName>
        <fullName evidence="3">PTS system, mannose-specific IIA component</fullName>
    </submittedName>
</protein>
<dbReference type="Gene3D" id="3.40.50.510">
    <property type="entry name" value="Phosphotransferase system, mannose-type IIA component"/>
    <property type="match status" value="1"/>
</dbReference>
<dbReference type="RefSeq" id="WP_002562858.1">
    <property type="nucleotide sequence ID" value="NZ_CALJSN010000007.1"/>
</dbReference>
<comment type="caution">
    <text evidence="3">The sequence shown here is derived from an EMBL/GenBank/DDBJ whole genome shotgun (WGS) entry which is preliminary data.</text>
</comment>
<dbReference type="AlphaFoldDB" id="A0AB38A6U5"/>
<accession>A0AB38A6U5</accession>
<dbReference type="Pfam" id="PF03610">
    <property type="entry name" value="EIIA-man"/>
    <property type="match status" value="1"/>
</dbReference>
<dbReference type="PROSITE" id="PS51096">
    <property type="entry name" value="PTS_EIIA_TYPE_4"/>
    <property type="match status" value="1"/>
</dbReference>
<dbReference type="InterPro" id="IPR036662">
    <property type="entry name" value="PTS_EIIA_man-typ_sf"/>
</dbReference>
<keyword evidence="1" id="KW-0808">Transferase</keyword>
<evidence type="ECO:0000256" key="1">
    <source>
        <dbReference type="ARBA" id="ARBA00022679"/>
    </source>
</evidence>
<dbReference type="GO" id="GO:0009401">
    <property type="term" value="P:phosphoenolpyruvate-dependent sugar phosphotransferase system"/>
    <property type="evidence" value="ECO:0007669"/>
    <property type="project" value="InterPro"/>
</dbReference>
<proteinExistence type="predicted"/>
<evidence type="ECO:0000313" key="3">
    <source>
        <dbReference type="EMBL" id="SEB74241.1"/>
    </source>
</evidence>
<organism evidence="3 4">
    <name type="scientific">Atopobium minutum</name>
    <dbReference type="NCBI Taxonomy" id="1381"/>
    <lineage>
        <taxon>Bacteria</taxon>
        <taxon>Bacillati</taxon>
        <taxon>Actinomycetota</taxon>
        <taxon>Coriobacteriia</taxon>
        <taxon>Coriobacteriales</taxon>
        <taxon>Atopobiaceae</taxon>
        <taxon>Atopobium</taxon>
    </lineage>
</organism>
<dbReference type="PANTHER" id="PTHR33799:SF1">
    <property type="entry name" value="PTS SYSTEM MANNOSE-SPECIFIC EIIAB COMPONENT-RELATED"/>
    <property type="match status" value="1"/>
</dbReference>
<name>A0AB38A6U5_9ACTN</name>
<evidence type="ECO:0000313" key="4">
    <source>
        <dbReference type="Proteomes" id="UP000183687"/>
    </source>
</evidence>
<gene>
    <name evidence="3" type="ORF">SAMN04489746_0984</name>
</gene>